<dbReference type="SUPFAM" id="SSF102712">
    <property type="entry name" value="JAB1/MPN domain"/>
    <property type="match status" value="1"/>
</dbReference>
<keyword evidence="8" id="KW-1185">Reference proteome</keyword>
<dbReference type="GO" id="GO:0008237">
    <property type="term" value="F:metallopeptidase activity"/>
    <property type="evidence" value="ECO:0007669"/>
    <property type="project" value="UniProtKB-KW"/>
</dbReference>
<keyword evidence="1" id="KW-0645">Protease</keyword>
<dbReference type="GO" id="GO:0046872">
    <property type="term" value="F:metal ion binding"/>
    <property type="evidence" value="ECO:0007669"/>
    <property type="project" value="UniProtKB-KW"/>
</dbReference>
<accession>A0AAE3RBR0</accession>
<dbReference type="EMBL" id="JASJOU010000015">
    <property type="protein sequence ID" value="MDJ1505204.1"/>
    <property type="molecule type" value="Genomic_DNA"/>
</dbReference>
<dbReference type="GO" id="GO:0006508">
    <property type="term" value="P:proteolysis"/>
    <property type="evidence" value="ECO:0007669"/>
    <property type="project" value="UniProtKB-KW"/>
</dbReference>
<keyword evidence="3" id="KW-0378">Hydrolase</keyword>
<dbReference type="Gene3D" id="3.40.140.10">
    <property type="entry name" value="Cytidine Deaminase, domain 2"/>
    <property type="match status" value="1"/>
</dbReference>
<dbReference type="InterPro" id="IPR025657">
    <property type="entry name" value="RadC_JAB"/>
</dbReference>
<feature type="domain" description="MPN" evidence="6">
    <location>
        <begin position="22"/>
        <end position="147"/>
    </location>
</feature>
<evidence type="ECO:0000256" key="2">
    <source>
        <dbReference type="ARBA" id="ARBA00022723"/>
    </source>
</evidence>
<organism evidence="7 8">
    <name type="scientific">Xanthocytophaga agilis</name>
    <dbReference type="NCBI Taxonomy" id="3048010"/>
    <lineage>
        <taxon>Bacteria</taxon>
        <taxon>Pseudomonadati</taxon>
        <taxon>Bacteroidota</taxon>
        <taxon>Cytophagia</taxon>
        <taxon>Cytophagales</taxon>
        <taxon>Rhodocytophagaceae</taxon>
        <taxon>Xanthocytophaga</taxon>
    </lineage>
</organism>
<dbReference type="PANTHER" id="PTHR30471:SF3">
    <property type="entry name" value="UPF0758 PROTEIN YEES-RELATED"/>
    <property type="match status" value="1"/>
</dbReference>
<keyword evidence="2" id="KW-0479">Metal-binding</keyword>
<protein>
    <submittedName>
        <fullName evidence="7">JAB domain-containing protein</fullName>
    </submittedName>
</protein>
<sequence length="147" mass="16463">MRYLNEIRIHYKRRSLEITSKTIDSSHTAESIFRSIWEEGSLDHRESFYALFLSRSSQVVSYFRVSEGGLSGTVADVKLIFQAALGCNASSIIVAHNHPSGNLKPSQADKDLTEKLRQAGKMLELPLLDHLILSSEGYFSFADEGLL</sequence>
<dbReference type="Proteomes" id="UP001232063">
    <property type="component" value="Unassembled WGS sequence"/>
</dbReference>
<dbReference type="InterPro" id="IPR037518">
    <property type="entry name" value="MPN"/>
</dbReference>
<evidence type="ECO:0000256" key="4">
    <source>
        <dbReference type="ARBA" id="ARBA00022833"/>
    </source>
</evidence>
<comment type="caution">
    <text evidence="7">The sequence shown here is derived from an EMBL/GenBank/DDBJ whole genome shotgun (WGS) entry which is preliminary data.</text>
</comment>
<dbReference type="RefSeq" id="WP_314517060.1">
    <property type="nucleotide sequence ID" value="NZ_JASJOU010000015.1"/>
</dbReference>
<dbReference type="InterPro" id="IPR001405">
    <property type="entry name" value="UPF0758"/>
</dbReference>
<dbReference type="AlphaFoldDB" id="A0AAE3RBR0"/>
<evidence type="ECO:0000313" key="8">
    <source>
        <dbReference type="Proteomes" id="UP001232063"/>
    </source>
</evidence>
<dbReference type="InterPro" id="IPR020891">
    <property type="entry name" value="UPF0758_CS"/>
</dbReference>
<dbReference type="Pfam" id="PF04002">
    <property type="entry name" value="RadC"/>
    <property type="match status" value="1"/>
</dbReference>
<gene>
    <name evidence="7" type="ORF">QNI22_31400</name>
</gene>
<dbReference type="PROSITE" id="PS50249">
    <property type="entry name" value="MPN"/>
    <property type="match status" value="1"/>
</dbReference>
<keyword evidence="4" id="KW-0862">Zinc</keyword>
<dbReference type="PANTHER" id="PTHR30471">
    <property type="entry name" value="DNA REPAIR PROTEIN RADC"/>
    <property type="match status" value="1"/>
</dbReference>
<evidence type="ECO:0000313" key="7">
    <source>
        <dbReference type="EMBL" id="MDJ1505204.1"/>
    </source>
</evidence>
<name>A0AAE3RBR0_9BACT</name>
<keyword evidence="5" id="KW-0482">Metalloprotease</keyword>
<dbReference type="CDD" id="cd08071">
    <property type="entry name" value="MPN_DUF2466"/>
    <property type="match status" value="1"/>
</dbReference>
<evidence type="ECO:0000259" key="6">
    <source>
        <dbReference type="PROSITE" id="PS50249"/>
    </source>
</evidence>
<evidence type="ECO:0000256" key="5">
    <source>
        <dbReference type="ARBA" id="ARBA00023049"/>
    </source>
</evidence>
<proteinExistence type="predicted"/>
<dbReference type="PROSITE" id="PS01302">
    <property type="entry name" value="UPF0758"/>
    <property type="match status" value="1"/>
</dbReference>
<evidence type="ECO:0000256" key="3">
    <source>
        <dbReference type="ARBA" id="ARBA00022801"/>
    </source>
</evidence>
<reference evidence="7" key="1">
    <citation type="submission" date="2023-05" db="EMBL/GenBank/DDBJ databases">
        <authorList>
            <person name="Zhang X."/>
        </authorList>
    </citation>
    <scope>NUCLEOTIDE SEQUENCE</scope>
    <source>
        <strain evidence="7">BD1B2-1</strain>
    </source>
</reference>
<evidence type="ECO:0000256" key="1">
    <source>
        <dbReference type="ARBA" id="ARBA00022670"/>
    </source>
</evidence>